<organism evidence="3 4">
    <name type="scientific">Insulibacter thermoxylanivorax</name>
    <dbReference type="NCBI Taxonomy" id="2749268"/>
    <lineage>
        <taxon>Bacteria</taxon>
        <taxon>Bacillati</taxon>
        <taxon>Bacillota</taxon>
        <taxon>Bacilli</taxon>
        <taxon>Bacillales</taxon>
        <taxon>Paenibacillaceae</taxon>
        <taxon>Insulibacter</taxon>
    </lineage>
</organism>
<dbReference type="PROSITE" id="PS51257">
    <property type="entry name" value="PROKAR_LIPOPROTEIN"/>
    <property type="match status" value="1"/>
</dbReference>
<sequence length="326" mass="36069">MRHLWKMRKLMVIVAALLLMLTACMGGSKNNVNEPENGTTPPVQENEAVKGSEIAQLAIEGEIIDKTDTSLIVTTYMEQGGEDYIDAYALTVDEETVISDASGATVDYTELTIGSRVEAWSVGPVAESYPMQAEAAKIVLLEEQSELPVSRADAVRAALKAQTELTGPWSVKEVSLSEEQDYWTVVLVHHMYIDEPVTVRVDAEDAEILPNIAAENEAFRIYSPKPDTVVDNTFVVEGEARVFEGAFRWMLEDGHRILQEGYADAEAGAPAWGRFQFEVSYDKASQPNLMLIVYVSSAKDGSMQDELIIPLKAQEEHIEYNSESIE</sequence>
<reference evidence="3" key="2">
    <citation type="journal article" date="2021" name="Data Brief">
        <title>Draft genome sequence data of the facultative, thermophilic, xylanolytic bacterium Paenibacillus sp. strain DA-C8.</title>
        <authorList>
            <person name="Chhe C."/>
            <person name="Uke A."/>
            <person name="Baramee S."/>
            <person name="Ungkulpasvich U."/>
            <person name="Tachaapaikoon C."/>
            <person name="Pason P."/>
            <person name="Waeonukul R."/>
            <person name="Ratanakhanokchai K."/>
            <person name="Kosugi A."/>
        </authorList>
    </citation>
    <scope>NUCLEOTIDE SEQUENCE</scope>
    <source>
        <strain evidence="3">DA-C8</strain>
    </source>
</reference>
<feature type="signal peptide" evidence="1">
    <location>
        <begin position="1"/>
        <end position="25"/>
    </location>
</feature>
<dbReference type="RefSeq" id="WP_200966384.1">
    <property type="nucleotide sequence ID" value="NZ_BMAQ01000011.1"/>
</dbReference>
<protein>
    <recommendedName>
        <fullName evidence="2">Bacterial spore germination immunoglobulin-like domain-containing protein</fullName>
    </recommendedName>
</protein>
<dbReference type="Pfam" id="PF10648">
    <property type="entry name" value="Gmad2"/>
    <property type="match status" value="1"/>
</dbReference>
<dbReference type="Proteomes" id="UP000654993">
    <property type="component" value="Unassembled WGS sequence"/>
</dbReference>
<reference evidence="3" key="1">
    <citation type="submission" date="2020-08" db="EMBL/GenBank/DDBJ databases">
        <authorList>
            <person name="Uke A."/>
            <person name="Chhe C."/>
            <person name="Baramee S."/>
            <person name="Kosugi A."/>
        </authorList>
    </citation>
    <scope>NUCLEOTIDE SEQUENCE</scope>
    <source>
        <strain evidence="3">DA-C8</strain>
    </source>
</reference>
<dbReference type="InterPro" id="IPR021598">
    <property type="entry name" value="DUF3221"/>
</dbReference>
<evidence type="ECO:0000256" key="1">
    <source>
        <dbReference type="SAM" id="SignalP"/>
    </source>
</evidence>
<dbReference type="AlphaFoldDB" id="A0A916VFX5"/>
<keyword evidence="4" id="KW-1185">Reference proteome</keyword>
<evidence type="ECO:0000313" key="3">
    <source>
        <dbReference type="EMBL" id="GFR38119.1"/>
    </source>
</evidence>
<dbReference type="InterPro" id="IPR018911">
    <property type="entry name" value="Gmad2_Ig-like_dom"/>
</dbReference>
<feature type="chain" id="PRO_5038451382" description="Bacterial spore germination immunoglobulin-like domain-containing protein" evidence="1">
    <location>
        <begin position="26"/>
        <end position="326"/>
    </location>
</feature>
<feature type="domain" description="Bacterial spore germination immunoglobulin-like" evidence="2">
    <location>
        <begin position="221"/>
        <end position="302"/>
    </location>
</feature>
<dbReference type="Pfam" id="PF11518">
    <property type="entry name" value="DUF3221"/>
    <property type="match status" value="1"/>
</dbReference>
<evidence type="ECO:0000313" key="4">
    <source>
        <dbReference type="Proteomes" id="UP000654993"/>
    </source>
</evidence>
<proteinExistence type="predicted"/>
<accession>A0A916VFX5</accession>
<evidence type="ECO:0000259" key="2">
    <source>
        <dbReference type="Pfam" id="PF10648"/>
    </source>
</evidence>
<dbReference type="EMBL" id="BMAQ01000011">
    <property type="protein sequence ID" value="GFR38119.1"/>
    <property type="molecule type" value="Genomic_DNA"/>
</dbReference>
<comment type="caution">
    <text evidence="3">The sequence shown here is derived from an EMBL/GenBank/DDBJ whole genome shotgun (WGS) entry which is preliminary data.</text>
</comment>
<name>A0A916VFX5_9BACL</name>
<keyword evidence="1" id="KW-0732">Signal</keyword>
<gene>
    <name evidence="3" type="ORF">PRECH8_14150</name>
</gene>